<proteinExistence type="predicted"/>
<feature type="transmembrane region" description="Helical" evidence="1">
    <location>
        <begin position="237"/>
        <end position="259"/>
    </location>
</feature>
<dbReference type="AlphaFoldDB" id="X0S7G2"/>
<comment type="caution">
    <text evidence="2">The sequence shown here is derived from an EMBL/GenBank/DDBJ whole genome shotgun (WGS) entry which is preliminary data.</text>
</comment>
<organism evidence="2">
    <name type="scientific">marine sediment metagenome</name>
    <dbReference type="NCBI Taxonomy" id="412755"/>
    <lineage>
        <taxon>unclassified sequences</taxon>
        <taxon>metagenomes</taxon>
        <taxon>ecological metagenomes</taxon>
    </lineage>
</organism>
<evidence type="ECO:0008006" key="3">
    <source>
        <dbReference type="Google" id="ProtNLM"/>
    </source>
</evidence>
<evidence type="ECO:0000313" key="2">
    <source>
        <dbReference type="EMBL" id="GAF76953.1"/>
    </source>
</evidence>
<dbReference type="EMBL" id="BARS01004359">
    <property type="protein sequence ID" value="GAF76953.1"/>
    <property type="molecule type" value="Genomic_DNA"/>
</dbReference>
<keyword evidence="1" id="KW-0812">Transmembrane</keyword>
<evidence type="ECO:0000256" key="1">
    <source>
        <dbReference type="SAM" id="Phobius"/>
    </source>
</evidence>
<keyword evidence="1" id="KW-1133">Transmembrane helix</keyword>
<gene>
    <name evidence="2" type="ORF">S01H1_08504</name>
</gene>
<name>X0S7G2_9ZZZZ</name>
<reference evidence="2" key="1">
    <citation type="journal article" date="2014" name="Front. Microbiol.">
        <title>High frequency of phylogenetically diverse reductive dehalogenase-homologous genes in deep subseafloor sedimentary metagenomes.</title>
        <authorList>
            <person name="Kawai M."/>
            <person name="Futagami T."/>
            <person name="Toyoda A."/>
            <person name="Takaki Y."/>
            <person name="Nishi S."/>
            <person name="Hori S."/>
            <person name="Arai W."/>
            <person name="Tsubouchi T."/>
            <person name="Morono Y."/>
            <person name="Uchiyama I."/>
            <person name="Ito T."/>
            <person name="Fujiyama A."/>
            <person name="Inagaki F."/>
            <person name="Takami H."/>
        </authorList>
    </citation>
    <scope>NUCLEOTIDE SEQUENCE</scope>
    <source>
        <strain evidence="2">Expedition CK06-06</strain>
    </source>
</reference>
<accession>X0S7G2</accession>
<keyword evidence="1" id="KW-0472">Membrane</keyword>
<feature type="non-terminal residue" evidence="2">
    <location>
        <position position="1"/>
    </location>
</feature>
<protein>
    <recommendedName>
        <fullName evidence="3">CARDB domain-containing protein</fullName>
    </recommendedName>
</protein>
<sequence length="274" mass="29855">REFDLIIQRPSYNIAIKSVTVPQSIDAGETFPIDIVLKNVGYNDLDDLYVTAIIPALGVEKTGYFGDLVALECEGRHCDDDETDTVSRRIYLEVPYGVEAGVYTLEVEVKNDDMISSVAKQITISNDFSETIIVENFRQTVAVGEDAEYSLLIVNPTNKLKVYRITAESTGSVTARVSGSVVVVPAGSSEVVKVIANADSEGEYEFIVDVFSGEEFVKSITLSMNVTGSKSLSASPIVVLTVVLAIIFIVLLVVLIVLIGKKPEKSEEFGESYY</sequence>